<gene>
    <name evidence="2" type="ORF">BDQ12DRAFT_148941</name>
</gene>
<dbReference type="Gene3D" id="3.40.1090.10">
    <property type="entry name" value="Cytosolic phospholipase A2 catalytic domain"/>
    <property type="match status" value="1"/>
</dbReference>
<dbReference type="SMART" id="SM00327">
    <property type="entry name" value="VWA"/>
    <property type="match status" value="1"/>
</dbReference>
<keyword evidence="3" id="KW-1185">Reference proteome</keyword>
<dbReference type="PANTHER" id="PTHR34706">
    <property type="entry name" value="SLR1338 PROTEIN"/>
    <property type="match status" value="1"/>
</dbReference>
<dbReference type="PANTHER" id="PTHR34706:SF1">
    <property type="entry name" value="VWFA DOMAIN-CONTAINING PROTEIN"/>
    <property type="match status" value="1"/>
</dbReference>
<dbReference type="Pfam" id="PF00092">
    <property type="entry name" value="VWA"/>
    <property type="match status" value="1"/>
</dbReference>
<proteinExistence type="predicted"/>
<dbReference type="InterPro" id="IPR002035">
    <property type="entry name" value="VWF_A"/>
</dbReference>
<dbReference type="AlphaFoldDB" id="A0A5C3LY53"/>
<dbReference type="Gene3D" id="3.40.50.410">
    <property type="entry name" value="von Willebrand factor, type A domain"/>
    <property type="match status" value="1"/>
</dbReference>
<name>A0A5C3LY53_9AGAR</name>
<dbReference type="STRING" id="68775.A0A5C3LY53"/>
<feature type="domain" description="VWFA" evidence="1">
    <location>
        <begin position="221"/>
        <end position="410"/>
    </location>
</feature>
<dbReference type="OrthoDB" id="630895at2759"/>
<dbReference type="Proteomes" id="UP000308652">
    <property type="component" value="Unassembled WGS sequence"/>
</dbReference>
<evidence type="ECO:0000313" key="3">
    <source>
        <dbReference type="Proteomes" id="UP000308652"/>
    </source>
</evidence>
<dbReference type="SUPFAM" id="SSF53300">
    <property type="entry name" value="vWA-like"/>
    <property type="match status" value="1"/>
</dbReference>
<dbReference type="EMBL" id="ML213607">
    <property type="protein sequence ID" value="TFK37625.1"/>
    <property type="molecule type" value="Genomic_DNA"/>
</dbReference>
<evidence type="ECO:0000313" key="2">
    <source>
        <dbReference type="EMBL" id="TFK37625.1"/>
    </source>
</evidence>
<protein>
    <recommendedName>
        <fullName evidence="1">VWFA domain-containing protein</fullName>
    </recommendedName>
</protein>
<sequence>MSPLIVENEYGFRDSGYSGFNNPVELAVLESERLWPGEKVGLIVSLGTDVISLTPINVGEDWTASDRYATKFLKGVLTKLGPNANINDRIRKRALDCIKQIANVAADTQLSHRSAKSKHPESIYYRLDPSLGLDGFDLFDIFHTATVEQNVQQWLGSPETEKKVTSIVERAVLLNTEPLSKDTARFVEPPRPSAEIVNPGYNPQLDKRRPETMIDYLHNYQVLFVIDDSGSMKGDRWMETRDALIGIADYALKYNTDHVNIRFLNSQQTFPQIKGASTIMSIFDMIQPRGYTPTGAILERILREHVSKLDNAVNTKEYELIRPLDIIVLTDGIPSDQPKLVLAEAVKKMRASKHHPNCIGVQFVQIANDDGADIALQDLIYGDNGSMVDTVPFDGELTAERLERILLGGLHPNVRAMMPIRQ</sequence>
<organism evidence="2 3">
    <name type="scientific">Crucibulum laeve</name>
    <dbReference type="NCBI Taxonomy" id="68775"/>
    <lineage>
        <taxon>Eukaryota</taxon>
        <taxon>Fungi</taxon>
        <taxon>Dikarya</taxon>
        <taxon>Basidiomycota</taxon>
        <taxon>Agaricomycotina</taxon>
        <taxon>Agaricomycetes</taxon>
        <taxon>Agaricomycetidae</taxon>
        <taxon>Agaricales</taxon>
        <taxon>Agaricineae</taxon>
        <taxon>Nidulariaceae</taxon>
        <taxon>Crucibulum</taxon>
    </lineage>
</organism>
<dbReference type="InterPro" id="IPR036465">
    <property type="entry name" value="vWFA_dom_sf"/>
</dbReference>
<accession>A0A5C3LY53</accession>
<evidence type="ECO:0000259" key="1">
    <source>
        <dbReference type="PROSITE" id="PS50234"/>
    </source>
</evidence>
<reference evidence="2 3" key="1">
    <citation type="journal article" date="2019" name="Nat. Ecol. Evol.">
        <title>Megaphylogeny resolves global patterns of mushroom evolution.</title>
        <authorList>
            <person name="Varga T."/>
            <person name="Krizsan K."/>
            <person name="Foldi C."/>
            <person name="Dima B."/>
            <person name="Sanchez-Garcia M."/>
            <person name="Sanchez-Ramirez S."/>
            <person name="Szollosi G.J."/>
            <person name="Szarkandi J.G."/>
            <person name="Papp V."/>
            <person name="Albert L."/>
            <person name="Andreopoulos W."/>
            <person name="Angelini C."/>
            <person name="Antonin V."/>
            <person name="Barry K.W."/>
            <person name="Bougher N.L."/>
            <person name="Buchanan P."/>
            <person name="Buyck B."/>
            <person name="Bense V."/>
            <person name="Catcheside P."/>
            <person name="Chovatia M."/>
            <person name="Cooper J."/>
            <person name="Damon W."/>
            <person name="Desjardin D."/>
            <person name="Finy P."/>
            <person name="Geml J."/>
            <person name="Haridas S."/>
            <person name="Hughes K."/>
            <person name="Justo A."/>
            <person name="Karasinski D."/>
            <person name="Kautmanova I."/>
            <person name="Kiss B."/>
            <person name="Kocsube S."/>
            <person name="Kotiranta H."/>
            <person name="LaButti K.M."/>
            <person name="Lechner B.E."/>
            <person name="Liimatainen K."/>
            <person name="Lipzen A."/>
            <person name="Lukacs Z."/>
            <person name="Mihaltcheva S."/>
            <person name="Morgado L.N."/>
            <person name="Niskanen T."/>
            <person name="Noordeloos M.E."/>
            <person name="Ohm R.A."/>
            <person name="Ortiz-Santana B."/>
            <person name="Ovrebo C."/>
            <person name="Racz N."/>
            <person name="Riley R."/>
            <person name="Savchenko A."/>
            <person name="Shiryaev A."/>
            <person name="Soop K."/>
            <person name="Spirin V."/>
            <person name="Szebenyi C."/>
            <person name="Tomsovsky M."/>
            <person name="Tulloss R.E."/>
            <person name="Uehling J."/>
            <person name="Grigoriev I.V."/>
            <person name="Vagvolgyi C."/>
            <person name="Papp T."/>
            <person name="Martin F.M."/>
            <person name="Miettinen O."/>
            <person name="Hibbett D.S."/>
            <person name="Nagy L.G."/>
        </authorList>
    </citation>
    <scope>NUCLEOTIDE SEQUENCE [LARGE SCALE GENOMIC DNA]</scope>
    <source>
        <strain evidence="2 3">CBS 166.37</strain>
    </source>
</reference>
<dbReference type="PROSITE" id="PS50234">
    <property type="entry name" value="VWFA"/>
    <property type="match status" value="1"/>
</dbReference>